<accession>A0A5K3EYS7</accession>
<reference evidence="1" key="1">
    <citation type="submission" date="2019-11" db="UniProtKB">
        <authorList>
            <consortium name="WormBaseParasite"/>
        </authorList>
    </citation>
    <scope>IDENTIFICATION</scope>
</reference>
<protein>
    <submittedName>
        <fullName evidence="1">Twinfilin-1</fullName>
    </submittedName>
</protein>
<dbReference type="WBParaSite" id="MCU_004207-RB">
    <property type="protein sequence ID" value="MCU_004207-RB"/>
    <property type="gene ID" value="MCU_004207"/>
</dbReference>
<sequence>MMGRSTPNCCVVHFCCVHQIPNCLFTKADSVHAFLLCYNGSYLVLSEFISADSI</sequence>
<proteinExistence type="predicted"/>
<name>A0A5K3EYS7_MESCO</name>
<dbReference type="AlphaFoldDB" id="A0A5K3EYS7"/>
<evidence type="ECO:0000313" key="1">
    <source>
        <dbReference type="WBParaSite" id="MCU_004207-RB"/>
    </source>
</evidence>
<organism evidence="1">
    <name type="scientific">Mesocestoides corti</name>
    <name type="common">Flatworm</name>
    <dbReference type="NCBI Taxonomy" id="53468"/>
    <lineage>
        <taxon>Eukaryota</taxon>
        <taxon>Metazoa</taxon>
        <taxon>Spiralia</taxon>
        <taxon>Lophotrochozoa</taxon>
        <taxon>Platyhelminthes</taxon>
        <taxon>Cestoda</taxon>
        <taxon>Eucestoda</taxon>
        <taxon>Cyclophyllidea</taxon>
        <taxon>Mesocestoididae</taxon>
        <taxon>Mesocestoides</taxon>
    </lineage>
</organism>